<dbReference type="PANTHER" id="PTHR41523:SF8">
    <property type="entry name" value="ETHYLENE RESPONSE SENSOR PROTEIN"/>
    <property type="match status" value="1"/>
</dbReference>
<keyword evidence="11" id="KW-1185">Reference proteome</keyword>
<organism evidence="10 11">
    <name type="scientific">Aureimonas populi</name>
    <dbReference type="NCBI Taxonomy" id="1701758"/>
    <lineage>
        <taxon>Bacteria</taxon>
        <taxon>Pseudomonadati</taxon>
        <taxon>Pseudomonadota</taxon>
        <taxon>Alphaproteobacteria</taxon>
        <taxon>Hyphomicrobiales</taxon>
        <taxon>Aurantimonadaceae</taxon>
        <taxon>Aureimonas</taxon>
    </lineage>
</organism>
<evidence type="ECO:0000259" key="9">
    <source>
        <dbReference type="SMART" id="SM00911"/>
    </source>
</evidence>
<evidence type="ECO:0000256" key="1">
    <source>
        <dbReference type="ARBA" id="ARBA00000085"/>
    </source>
</evidence>
<evidence type="ECO:0000256" key="6">
    <source>
        <dbReference type="ARBA" id="ARBA00022777"/>
    </source>
</evidence>
<reference evidence="11" key="1">
    <citation type="journal article" date="2019" name="Int. J. Syst. Evol. Microbiol.">
        <title>The Global Catalogue of Microorganisms (GCM) 10K type strain sequencing project: providing services to taxonomists for standard genome sequencing and annotation.</title>
        <authorList>
            <consortium name="The Broad Institute Genomics Platform"/>
            <consortium name="The Broad Institute Genome Sequencing Center for Infectious Disease"/>
            <person name="Wu L."/>
            <person name="Ma J."/>
        </authorList>
    </citation>
    <scope>NUCLEOTIDE SEQUENCE [LARGE SCALE GENOMIC DNA]</scope>
    <source>
        <strain evidence="11">ZS-35-S2</strain>
    </source>
</reference>
<accession>A0ABW5CM70</accession>
<dbReference type="Gene3D" id="3.30.450.40">
    <property type="match status" value="1"/>
</dbReference>
<gene>
    <name evidence="10" type="ORF">ACFSKQ_10345</name>
</gene>
<comment type="caution">
    <text evidence="10">The sequence shown here is derived from an EMBL/GenBank/DDBJ whole genome shotgun (WGS) entry which is preliminary data.</text>
</comment>
<comment type="catalytic activity">
    <reaction evidence="1">
        <text>ATP + protein L-histidine = ADP + protein N-phospho-L-histidine.</text>
        <dbReference type="EC" id="2.7.13.3"/>
    </reaction>
</comment>
<dbReference type="SMART" id="SM00065">
    <property type="entry name" value="GAF"/>
    <property type="match status" value="1"/>
</dbReference>
<dbReference type="SUPFAM" id="SSF55781">
    <property type="entry name" value="GAF domain-like"/>
    <property type="match status" value="1"/>
</dbReference>
<keyword evidence="5" id="KW-0547">Nucleotide-binding</keyword>
<dbReference type="Proteomes" id="UP001597371">
    <property type="component" value="Unassembled WGS sequence"/>
</dbReference>
<dbReference type="InterPro" id="IPR003018">
    <property type="entry name" value="GAF"/>
</dbReference>
<keyword evidence="3" id="KW-0597">Phosphoprotein</keyword>
<dbReference type="InterPro" id="IPR011102">
    <property type="entry name" value="Sig_transdc_His_kinase_HWE"/>
</dbReference>
<dbReference type="InterPro" id="IPR036890">
    <property type="entry name" value="HATPase_C_sf"/>
</dbReference>
<protein>
    <recommendedName>
        <fullName evidence="2">histidine kinase</fullName>
        <ecNumber evidence="2">2.7.13.3</ecNumber>
    </recommendedName>
</protein>
<keyword evidence="6 10" id="KW-0418">Kinase</keyword>
<evidence type="ECO:0000256" key="3">
    <source>
        <dbReference type="ARBA" id="ARBA00022553"/>
    </source>
</evidence>
<sequence>MTGEGWAQVYRDGSVLDAESTAGCRSLIDSAPEQAFDRISHLAAIVLQAPVSLVSVIDERRNYFKSAYGLPPALVGLREIPVSHSYCRHVQATGEAVAVGETDGHALVGDNPANVEFGVHAYLGEPVLRGDGAVACTLCVLDFKPRDWSMEEKRTLRDLADILQTELLLREEVRVRQAAESRGVMLLREMEHRVKNSLSTVQAIISLSLRTETDIEKLRKSLSDRISSLAKTHDLLLDGDRHGATLKAIMVSELRHYDSDGRVRIDVGDIALSSPDAVVFGLVIHELTTNAAKYGALRDGGRVDVHCRVESDDGERRLLLRWRETGVRLVDAPRNAGFGTSLLENLVIRQYDGRIEREWRPEGLDLTARMTIARVR</sequence>
<proteinExistence type="predicted"/>
<feature type="domain" description="GAF" evidence="8">
    <location>
        <begin position="31"/>
        <end position="177"/>
    </location>
</feature>
<dbReference type="PANTHER" id="PTHR41523">
    <property type="entry name" value="TWO-COMPONENT SYSTEM SENSOR PROTEIN"/>
    <property type="match status" value="1"/>
</dbReference>
<dbReference type="EC" id="2.7.13.3" evidence="2"/>
<dbReference type="InterPro" id="IPR029016">
    <property type="entry name" value="GAF-like_dom_sf"/>
</dbReference>
<dbReference type="Pfam" id="PF01590">
    <property type="entry name" value="GAF"/>
    <property type="match status" value="1"/>
</dbReference>
<keyword evidence="4" id="KW-0808">Transferase</keyword>
<dbReference type="RefSeq" id="WP_209736301.1">
    <property type="nucleotide sequence ID" value="NZ_CP072611.1"/>
</dbReference>
<dbReference type="SMART" id="SM00911">
    <property type="entry name" value="HWE_HK"/>
    <property type="match status" value="1"/>
</dbReference>
<dbReference type="Gene3D" id="3.30.565.10">
    <property type="entry name" value="Histidine kinase-like ATPase, C-terminal domain"/>
    <property type="match status" value="1"/>
</dbReference>
<keyword evidence="7" id="KW-0067">ATP-binding</keyword>
<evidence type="ECO:0000256" key="5">
    <source>
        <dbReference type="ARBA" id="ARBA00022741"/>
    </source>
</evidence>
<dbReference type="GO" id="GO:0016301">
    <property type="term" value="F:kinase activity"/>
    <property type="evidence" value="ECO:0007669"/>
    <property type="project" value="UniProtKB-KW"/>
</dbReference>
<dbReference type="SUPFAM" id="SSF55874">
    <property type="entry name" value="ATPase domain of HSP90 chaperone/DNA topoisomerase II/histidine kinase"/>
    <property type="match status" value="1"/>
</dbReference>
<feature type="domain" description="Signal transduction histidine kinase HWE region" evidence="9">
    <location>
        <begin position="189"/>
        <end position="269"/>
    </location>
</feature>
<dbReference type="EMBL" id="JBHUIJ010000012">
    <property type="protein sequence ID" value="MFD2237858.1"/>
    <property type="molecule type" value="Genomic_DNA"/>
</dbReference>
<dbReference type="Pfam" id="PF07536">
    <property type="entry name" value="HWE_HK"/>
    <property type="match status" value="1"/>
</dbReference>
<evidence type="ECO:0000256" key="2">
    <source>
        <dbReference type="ARBA" id="ARBA00012438"/>
    </source>
</evidence>
<evidence type="ECO:0000313" key="10">
    <source>
        <dbReference type="EMBL" id="MFD2237858.1"/>
    </source>
</evidence>
<evidence type="ECO:0000256" key="7">
    <source>
        <dbReference type="ARBA" id="ARBA00022840"/>
    </source>
</evidence>
<evidence type="ECO:0000259" key="8">
    <source>
        <dbReference type="SMART" id="SM00065"/>
    </source>
</evidence>
<name>A0ABW5CM70_9HYPH</name>
<evidence type="ECO:0000256" key="4">
    <source>
        <dbReference type="ARBA" id="ARBA00022679"/>
    </source>
</evidence>
<evidence type="ECO:0000313" key="11">
    <source>
        <dbReference type="Proteomes" id="UP001597371"/>
    </source>
</evidence>